<evidence type="ECO:0000313" key="3">
    <source>
        <dbReference type="Proteomes" id="UP000008022"/>
    </source>
</evidence>
<evidence type="ECO:0000256" key="1">
    <source>
        <dbReference type="SAM" id="MobiDB-lite"/>
    </source>
</evidence>
<evidence type="ECO:0000313" key="2">
    <source>
        <dbReference type="EnsemblPlants" id="ORUFI10G12110.1"/>
    </source>
</evidence>
<protein>
    <submittedName>
        <fullName evidence="2">Uncharacterized protein</fullName>
    </submittedName>
</protein>
<feature type="region of interest" description="Disordered" evidence="1">
    <location>
        <begin position="36"/>
        <end position="105"/>
    </location>
</feature>
<dbReference type="Proteomes" id="UP000008022">
    <property type="component" value="Unassembled WGS sequence"/>
</dbReference>
<reference evidence="2" key="2">
    <citation type="submission" date="2015-06" db="UniProtKB">
        <authorList>
            <consortium name="EnsemblPlants"/>
        </authorList>
    </citation>
    <scope>IDENTIFICATION</scope>
</reference>
<dbReference type="HOGENOM" id="CLU_2240998_0_0_1"/>
<sequence length="105" mass="11429">MPISKIANHWVGYLGVNGEEVEVKPMAWWLGLQRERRGHPHRSQHERLGGGDNPSRHCPTPPPLPCHRQSEQPGYSSVRKDGGSGVESCEAAGPILCEGEGDDAP</sequence>
<proteinExistence type="predicted"/>
<accession>A0A0E0QZQ0</accession>
<name>A0A0E0QZQ0_ORYRU</name>
<reference evidence="3" key="1">
    <citation type="submission" date="2013-06" db="EMBL/GenBank/DDBJ databases">
        <authorList>
            <person name="Zhao Q."/>
        </authorList>
    </citation>
    <scope>NUCLEOTIDE SEQUENCE</scope>
    <source>
        <strain evidence="3">cv. W1943</strain>
    </source>
</reference>
<dbReference type="AlphaFoldDB" id="A0A0E0QZQ0"/>
<organism evidence="2 3">
    <name type="scientific">Oryza rufipogon</name>
    <name type="common">Brownbeard rice</name>
    <name type="synonym">Asian wild rice</name>
    <dbReference type="NCBI Taxonomy" id="4529"/>
    <lineage>
        <taxon>Eukaryota</taxon>
        <taxon>Viridiplantae</taxon>
        <taxon>Streptophyta</taxon>
        <taxon>Embryophyta</taxon>
        <taxon>Tracheophyta</taxon>
        <taxon>Spermatophyta</taxon>
        <taxon>Magnoliopsida</taxon>
        <taxon>Liliopsida</taxon>
        <taxon>Poales</taxon>
        <taxon>Poaceae</taxon>
        <taxon>BOP clade</taxon>
        <taxon>Oryzoideae</taxon>
        <taxon>Oryzeae</taxon>
        <taxon>Oryzinae</taxon>
        <taxon>Oryza</taxon>
    </lineage>
</organism>
<keyword evidence="3" id="KW-1185">Reference proteome</keyword>
<dbReference type="EnsemblPlants" id="ORUFI10G12110.1">
    <property type="protein sequence ID" value="ORUFI10G12110.1"/>
    <property type="gene ID" value="ORUFI10G12110"/>
</dbReference>
<dbReference type="Gramene" id="ORUFI10G12110.1">
    <property type="protein sequence ID" value="ORUFI10G12110.1"/>
    <property type="gene ID" value="ORUFI10G12110"/>
</dbReference>